<evidence type="ECO:0000313" key="4">
    <source>
        <dbReference type="Proteomes" id="UP000824024"/>
    </source>
</evidence>
<accession>A0A9D2IFJ2</accession>
<reference evidence="3" key="2">
    <citation type="submission" date="2021-04" db="EMBL/GenBank/DDBJ databases">
        <authorList>
            <person name="Gilroy R."/>
        </authorList>
    </citation>
    <scope>NUCLEOTIDE SEQUENCE</scope>
    <source>
        <strain evidence="3">CHK192-9172</strain>
    </source>
</reference>
<dbReference type="Proteomes" id="UP000824024">
    <property type="component" value="Unassembled WGS sequence"/>
</dbReference>
<comment type="caution">
    <text evidence="3">The sequence shown here is derived from an EMBL/GenBank/DDBJ whole genome shotgun (WGS) entry which is preliminary data.</text>
</comment>
<dbReference type="InterPro" id="IPR028098">
    <property type="entry name" value="Glyco_trans_4-like_N"/>
</dbReference>
<dbReference type="PANTHER" id="PTHR12526">
    <property type="entry name" value="GLYCOSYLTRANSFERASE"/>
    <property type="match status" value="1"/>
</dbReference>
<organism evidence="3 4">
    <name type="scientific">Candidatus Eubacterium avistercoris</name>
    <dbReference type="NCBI Taxonomy" id="2838567"/>
    <lineage>
        <taxon>Bacteria</taxon>
        <taxon>Bacillati</taxon>
        <taxon>Bacillota</taxon>
        <taxon>Clostridia</taxon>
        <taxon>Eubacteriales</taxon>
        <taxon>Eubacteriaceae</taxon>
        <taxon>Eubacterium</taxon>
    </lineage>
</organism>
<protein>
    <submittedName>
        <fullName evidence="3">Glycosyltransferase family 4 protein</fullName>
    </submittedName>
</protein>
<dbReference type="Gene3D" id="3.40.50.2000">
    <property type="entry name" value="Glycogen Phosphorylase B"/>
    <property type="match status" value="2"/>
</dbReference>
<dbReference type="AlphaFoldDB" id="A0A9D2IFJ2"/>
<reference evidence="3" key="1">
    <citation type="journal article" date="2021" name="PeerJ">
        <title>Extensive microbial diversity within the chicken gut microbiome revealed by metagenomics and culture.</title>
        <authorList>
            <person name="Gilroy R."/>
            <person name="Ravi A."/>
            <person name="Getino M."/>
            <person name="Pursley I."/>
            <person name="Horton D.L."/>
            <person name="Alikhan N.F."/>
            <person name="Baker D."/>
            <person name="Gharbi K."/>
            <person name="Hall N."/>
            <person name="Watson M."/>
            <person name="Adriaenssens E.M."/>
            <person name="Foster-Nyarko E."/>
            <person name="Jarju S."/>
            <person name="Secka A."/>
            <person name="Antonio M."/>
            <person name="Oren A."/>
            <person name="Chaudhuri R.R."/>
            <person name="La Ragione R."/>
            <person name="Hildebrand F."/>
            <person name="Pallen M.J."/>
        </authorList>
    </citation>
    <scope>NUCLEOTIDE SEQUENCE</scope>
    <source>
        <strain evidence="3">CHK192-9172</strain>
    </source>
</reference>
<gene>
    <name evidence="3" type="ORF">IAA08_05890</name>
</gene>
<evidence type="ECO:0000259" key="1">
    <source>
        <dbReference type="Pfam" id="PF00534"/>
    </source>
</evidence>
<dbReference type="Pfam" id="PF00534">
    <property type="entry name" value="Glycos_transf_1"/>
    <property type="match status" value="1"/>
</dbReference>
<dbReference type="SUPFAM" id="SSF53756">
    <property type="entry name" value="UDP-Glycosyltransferase/glycogen phosphorylase"/>
    <property type="match status" value="1"/>
</dbReference>
<dbReference type="GO" id="GO:0016757">
    <property type="term" value="F:glycosyltransferase activity"/>
    <property type="evidence" value="ECO:0007669"/>
    <property type="project" value="InterPro"/>
</dbReference>
<evidence type="ECO:0000313" key="3">
    <source>
        <dbReference type="EMBL" id="HIZ07449.1"/>
    </source>
</evidence>
<name>A0A9D2IFJ2_9FIRM</name>
<dbReference type="InterPro" id="IPR001296">
    <property type="entry name" value="Glyco_trans_1"/>
</dbReference>
<evidence type="ECO:0000259" key="2">
    <source>
        <dbReference type="Pfam" id="PF13439"/>
    </source>
</evidence>
<dbReference type="PANTHER" id="PTHR12526:SF638">
    <property type="entry name" value="SPORE COAT PROTEIN SA"/>
    <property type="match status" value="1"/>
</dbReference>
<feature type="domain" description="Glycosyltransferase subfamily 4-like N-terminal" evidence="2">
    <location>
        <begin position="93"/>
        <end position="194"/>
    </location>
</feature>
<sequence length="411" mass="47182">MNILMLTPDYPPVYGRIGTHVNFLVQKLLERNKVTVLVRRITINKNGGYIKTTVNKKLTVIDIPNSDFILSGHEKYSIDNYYNIEMNTADILGRSIRELLEILPEEKYDIIHMHDAYTCMAGKLLSIYMKIPLITTLHSMHADKTSIKYYLREYAVNNSNYVIAVSRFIKNKALQKFHCRSDKIAVVYNSINMEHVFLQKEIDSDKREISFCGRFEEIKGVITLIYAFKRILETVSKANVKLNLIGDGSLREKVFDLIKELDLEDNVNVYSNIAHQEVLKIFCRSCCVVIPSIEEPFATVGLEAMSVKTAVICTNVGGMSEMVLHEKTGYVYSPKDTKALEQYMMKLIKDSAKARKFGVEGYNRVRQLFTWEHNALKIEEIYRNVIKNIAPPEEISGDFDGNGETYESHRS</sequence>
<proteinExistence type="predicted"/>
<dbReference type="EMBL" id="DXCH01000164">
    <property type="protein sequence ID" value="HIZ07449.1"/>
    <property type="molecule type" value="Genomic_DNA"/>
</dbReference>
<dbReference type="CDD" id="cd03801">
    <property type="entry name" value="GT4_PimA-like"/>
    <property type="match status" value="1"/>
</dbReference>
<dbReference type="Pfam" id="PF13439">
    <property type="entry name" value="Glyco_transf_4"/>
    <property type="match status" value="1"/>
</dbReference>
<feature type="domain" description="Glycosyl transferase family 1" evidence="1">
    <location>
        <begin position="199"/>
        <end position="363"/>
    </location>
</feature>